<dbReference type="Gene3D" id="3.40.1440.60">
    <property type="entry name" value="PriA, 3(prime) DNA-binding domain"/>
    <property type="match status" value="1"/>
</dbReference>
<dbReference type="InterPro" id="IPR041222">
    <property type="entry name" value="PriA_3primeBD"/>
</dbReference>
<dbReference type="RefSeq" id="WP_398283096.1">
    <property type="nucleotide sequence ID" value="NZ_JBITLV010000006.1"/>
</dbReference>
<dbReference type="InterPro" id="IPR042115">
    <property type="entry name" value="PriA_3primeBD_sf"/>
</dbReference>
<dbReference type="InterPro" id="IPR027417">
    <property type="entry name" value="P-loop_NTPase"/>
</dbReference>
<feature type="binding site" evidence="8">
    <location>
        <position position="402"/>
    </location>
    <ligand>
        <name>Zn(2+)</name>
        <dbReference type="ChEBI" id="CHEBI:29105"/>
        <label>1</label>
    </ligand>
</feature>
<dbReference type="Pfam" id="PF17764">
    <property type="entry name" value="PriA_3primeBD"/>
    <property type="match status" value="1"/>
</dbReference>
<evidence type="ECO:0000256" key="8">
    <source>
        <dbReference type="HAMAP-Rule" id="MF_00983"/>
    </source>
</evidence>
<feature type="binding site" evidence="8">
    <location>
        <position position="414"/>
    </location>
    <ligand>
        <name>Zn(2+)</name>
        <dbReference type="ChEBI" id="CHEBI:29105"/>
        <label>2</label>
    </ligand>
</feature>
<feature type="binding site" evidence="8">
    <location>
        <position position="411"/>
    </location>
    <ligand>
        <name>Zn(2+)</name>
        <dbReference type="ChEBI" id="CHEBI:29105"/>
        <label>2</label>
    </ligand>
</feature>
<dbReference type="HAMAP" id="MF_00983">
    <property type="entry name" value="PriA"/>
    <property type="match status" value="1"/>
</dbReference>
<comment type="function">
    <text evidence="8">Initiates the restart of stalled replication forks, which reloads the replicative helicase on sites other than the origin of replication. Recognizes and binds to abandoned replication forks and remodels them to uncover a helicase loading site. Promotes assembly of the primosome at these replication forks.</text>
</comment>
<evidence type="ECO:0000313" key="12">
    <source>
        <dbReference type="Proteomes" id="UP001612915"/>
    </source>
</evidence>
<comment type="cofactor">
    <cofactor evidence="8">
        <name>Zn(2+)</name>
        <dbReference type="ChEBI" id="CHEBI:29105"/>
    </cofactor>
    <text evidence="8">Binds 2 zinc ions per subunit.</text>
</comment>
<evidence type="ECO:0000259" key="10">
    <source>
        <dbReference type="Pfam" id="PF17764"/>
    </source>
</evidence>
<sequence>MTDGQLELLRTATRGRKPKPPEGLAEELPVARVLVDVPLPHLDRPFDYAVPASMADGAQPGARVRVRFAGQEVDGFVLERAAQSEHDGRLARLGRLVSPERVLTPAVAALARAVADRYAGTLIDVTRLAVPPRHARVEKEPVPDADPLPPLAPGESTHWGRYPAGPALLHRIAEGDPVRAVWTAMPGAGHWTAAVAEAMAAAVAAGRGALAVVPDARDVAALDAALTARWGSGRHVALTADLGPAARYRAFLKLARGHVQAVIGTRATAFAPVRDLGLVLIWDDGDDSHAEPRSPYPHAREVLALRSQLEGAALICGSWSRTAEAQAWVDAGWARPVQADRSTVRAAWPHVTVAGTEPGGADDPSARGRLPAAVWRAVRAGLAEGPVLVQVPRAGYVPTLACQQCRTPARCAHCHGPLGAGLTTRDAPACRWCGRDATGWACPACGGRRVRAVTVGVHRTAEELGRGFPGVPVVVPAPGQPAPDVPQQALVVSTPGLEPAPPGAGYAAAALLDAHQLLERLDLRAAEDALRRWLAAAALVRPRDQGGRVVIAADPQSPPVQALVRLDPAWHAARDLAERAELGFPPAAAMVSLTGPGAAVQGFADLARLPEGADRLGPIPLEDAQGPTGDVRLLLRAARADRAALARAVAQAASVRSARREVAVRVQVDPDRIG</sequence>
<organism evidence="11 12">
    <name type="scientific">Spongisporangium articulatum</name>
    <dbReference type="NCBI Taxonomy" id="3362603"/>
    <lineage>
        <taxon>Bacteria</taxon>
        <taxon>Bacillati</taxon>
        <taxon>Actinomycetota</taxon>
        <taxon>Actinomycetes</taxon>
        <taxon>Kineosporiales</taxon>
        <taxon>Kineosporiaceae</taxon>
        <taxon>Spongisporangium</taxon>
    </lineage>
</organism>
<feature type="binding site" evidence="8">
    <location>
        <position position="430"/>
    </location>
    <ligand>
        <name>Zn(2+)</name>
        <dbReference type="ChEBI" id="CHEBI:29105"/>
        <label>2</label>
    </ligand>
</feature>
<feature type="binding site" evidence="8">
    <location>
        <position position="433"/>
    </location>
    <ligand>
        <name>Zn(2+)</name>
        <dbReference type="ChEBI" id="CHEBI:29105"/>
        <label>2</label>
    </ligand>
</feature>
<dbReference type="EMBL" id="JBITLV010000006">
    <property type="protein sequence ID" value="MFI7588913.1"/>
    <property type="molecule type" value="Genomic_DNA"/>
</dbReference>
<keyword evidence="5 8" id="KW-0862">Zinc</keyword>
<keyword evidence="7 8" id="KW-0238">DNA-binding</keyword>
<evidence type="ECO:0000256" key="2">
    <source>
        <dbReference type="ARBA" id="ARBA00022705"/>
    </source>
</evidence>
<evidence type="ECO:0000256" key="9">
    <source>
        <dbReference type="SAM" id="MobiDB-lite"/>
    </source>
</evidence>
<evidence type="ECO:0000256" key="4">
    <source>
        <dbReference type="ARBA" id="ARBA00022741"/>
    </source>
</evidence>
<feature type="domain" description="Primosomal protein N' 3' DNA-binding" evidence="10">
    <location>
        <begin position="32"/>
        <end position="131"/>
    </location>
</feature>
<evidence type="ECO:0000256" key="5">
    <source>
        <dbReference type="ARBA" id="ARBA00022833"/>
    </source>
</evidence>
<reference evidence="11 12" key="1">
    <citation type="submission" date="2024-10" db="EMBL/GenBank/DDBJ databases">
        <title>The Natural Products Discovery Center: Release of the First 8490 Sequenced Strains for Exploring Actinobacteria Biosynthetic Diversity.</title>
        <authorList>
            <person name="Kalkreuter E."/>
            <person name="Kautsar S.A."/>
            <person name="Yang D."/>
            <person name="Bader C.D."/>
            <person name="Teijaro C.N."/>
            <person name="Fluegel L."/>
            <person name="Davis C.M."/>
            <person name="Simpson J.R."/>
            <person name="Lauterbach L."/>
            <person name="Steele A.D."/>
            <person name="Gui C."/>
            <person name="Meng S."/>
            <person name="Li G."/>
            <person name="Viehrig K."/>
            <person name="Ye F."/>
            <person name="Su P."/>
            <person name="Kiefer A.F."/>
            <person name="Nichols A."/>
            <person name="Cepeda A.J."/>
            <person name="Yan W."/>
            <person name="Fan B."/>
            <person name="Jiang Y."/>
            <person name="Adhikari A."/>
            <person name="Zheng C.-J."/>
            <person name="Schuster L."/>
            <person name="Cowan T.M."/>
            <person name="Smanski M.J."/>
            <person name="Chevrette M.G."/>
            <person name="De Carvalho L.P.S."/>
            <person name="Shen B."/>
        </authorList>
    </citation>
    <scope>NUCLEOTIDE SEQUENCE [LARGE SCALE GENOMIC DNA]</scope>
    <source>
        <strain evidence="11 12">NPDC049639</strain>
    </source>
</reference>
<comment type="subunit">
    <text evidence="8">Component of the replication restart primosome.</text>
</comment>
<proteinExistence type="inferred from homology"/>
<keyword evidence="3 8" id="KW-0479">Metal-binding</keyword>
<dbReference type="InterPro" id="IPR005259">
    <property type="entry name" value="PriA"/>
</dbReference>
<dbReference type="PANTHER" id="PTHR30580:SF0">
    <property type="entry name" value="PRIMOSOMAL PROTEIN N"/>
    <property type="match status" value="1"/>
</dbReference>
<accession>A0ABW8ARA6</accession>
<feature type="binding site" evidence="8">
    <location>
        <position position="445"/>
    </location>
    <ligand>
        <name>Zn(2+)</name>
        <dbReference type="ChEBI" id="CHEBI:29105"/>
        <label>1</label>
    </ligand>
</feature>
<keyword evidence="12" id="KW-1185">Reference proteome</keyword>
<feature type="region of interest" description="Disordered" evidence="9">
    <location>
        <begin position="1"/>
        <end position="23"/>
    </location>
</feature>
<name>A0ABW8ARA6_9ACTN</name>
<comment type="caution">
    <text evidence="11">The sequence shown here is derived from an EMBL/GenBank/DDBJ whole genome shotgun (WGS) entry which is preliminary data.</text>
</comment>
<evidence type="ECO:0000256" key="7">
    <source>
        <dbReference type="ARBA" id="ARBA00023125"/>
    </source>
</evidence>
<comment type="caution">
    <text evidence="8">As this protein does not have any detectable helicase domains, it probably does not have helicase activity.</text>
</comment>
<dbReference type="Gene3D" id="3.40.50.300">
    <property type="entry name" value="P-loop containing nucleotide triphosphate hydrolases"/>
    <property type="match status" value="1"/>
</dbReference>
<evidence type="ECO:0000256" key="1">
    <source>
        <dbReference type="ARBA" id="ARBA00022515"/>
    </source>
</evidence>
<keyword evidence="2 8" id="KW-0235">DNA replication</keyword>
<feature type="binding site" evidence="8">
    <location>
        <position position="405"/>
    </location>
    <ligand>
        <name>Zn(2+)</name>
        <dbReference type="ChEBI" id="CHEBI:29105"/>
        <label>1</label>
    </ligand>
</feature>
<gene>
    <name evidence="8" type="primary">priA</name>
    <name evidence="11" type="ORF">ACIB24_17755</name>
</gene>
<evidence type="ECO:0000256" key="3">
    <source>
        <dbReference type="ARBA" id="ARBA00022723"/>
    </source>
</evidence>
<keyword evidence="6 8" id="KW-0067">ATP-binding</keyword>
<feature type="binding site" evidence="8">
    <location>
        <position position="442"/>
    </location>
    <ligand>
        <name>Zn(2+)</name>
        <dbReference type="ChEBI" id="CHEBI:29105"/>
        <label>1</label>
    </ligand>
</feature>
<dbReference type="PANTHER" id="PTHR30580">
    <property type="entry name" value="PRIMOSOMAL PROTEIN N"/>
    <property type="match status" value="1"/>
</dbReference>
<protein>
    <recommendedName>
        <fullName evidence="8">Probable replication restart protein PriA</fullName>
    </recommendedName>
    <alternativeName>
        <fullName evidence="8">Putative ATP-dependent DNA helicase PriA</fullName>
    </alternativeName>
</protein>
<evidence type="ECO:0000313" key="11">
    <source>
        <dbReference type="EMBL" id="MFI7588913.1"/>
    </source>
</evidence>
<comment type="similarity">
    <text evidence="8">Belongs to the helicase family. PriA subfamily.</text>
</comment>
<dbReference type="Proteomes" id="UP001612915">
    <property type="component" value="Unassembled WGS sequence"/>
</dbReference>
<keyword evidence="1 8" id="KW-0639">Primosome</keyword>
<keyword evidence="4 8" id="KW-0547">Nucleotide-binding</keyword>
<evidence type="ECO:0000256" key="6">
    <source>
        <dbReference type="ARBA" id="ARBA00022840"/>
    </source>
</evidence>